<keyword evidence="5" id="KW-1185">Reference proteome</keyword>
<dbReference type="PANTHER" id="PTHR24171">
    <property type="entry name" value="ANKYRIN REPEAT DOMAIN-CONTAINING PROTEIN 39-RELATED"/>
    <property type="match status" value="1"/>
</dbReference>
<feature type="repeat" description="ANK" evidence="3">
    <location>
        <begin position="60"/>
        <end position="92"/>
    </location>
</feature>
<evidence type="ECO:0000313" key="5">
    <source>
        <dbReference type="Proteomes" id="UP001309876"/>
    </source>
</evidence>
<dbReference type="PROSITE" id="PS50297">
    <property type="entry name" value="ANK_REP_REGION"/>
    <property type="match status" value="1"/>
</dbReference>
<comment type="caution">
    <text evidence="4">The sequence shown here is derived from an EMBL/GenBank/DDBJ whole genome shotgun (WGS) entry which is preliminary data.</text>
</comment>
<evidence type="ECO:0000313" key="4">
    <source>
        <dbReference type="EMBL" id="KAK5090490.1"/>
    </source>
</evidence>
<dbReference type="SMART" id="SM00248">
    <property type="entry name" value="ANK"/>
    <property type="match status" value="2"/>
</dbReference>
<dbReference type="Proteomes" id="UP001309876">
    <property type="component" value="Unassembled WGS sequence"/>
</dbReference>
<dbReference type="Pfam" id="PF12796">
    <property type="entry name" value="Ank_2"/>
    <property type="match status" value="1"/>
</dbReference>
<dbReference type="GO" id="GO:0004842">
    <property type="term" value="F:ubiquitin-protein transferase activity"/>
    <property type="evidence" value="ECO:0007669"/>
    <property type="project" value="TreeGrafter"/>
</dbReference>
<keyword evidence="1" id="KW-0677">Repeat</keyword>
<keyword evidence="2 3" id="KW-0040">ANK repeat</keyword>
<evidence type="ECO:0000256" key="3">
    <source>
        <dbReference type="PROSITE-ProRule" id="PRU00023"/>
    </source>
</evidence>
<accession>A0AAN7T6G6</accession>
<dbReference type="PROSITE" id="PS50088">
    <property type="entry name" value="ANK_REPEAT"/>
    <property type="match status" value="1"/>
</dbReference>
<dbReference type="InterPro" id="IPR036770">
    <property type="entry name" value="Ankyrin_rpt-contain_sf"/>
</dbReference>
<dbReference type="PANTHER" id="PTHR24171:SF8">
    <property type="entry name" value="BRCA1-ASSOCIATED RING DOMAIN PROTEIN 1"/>
    <property type="match status" value="1"/>
</dbReference>
<gene>
    <name evidence="4" type="ORF">LTR05_000662</name>
</gene>
<dbReference type="GO" id="GO:0085020">
    <property type="term" value="P:protein K6-linked ubiquitination"/>
    <property type="evidence" value="ECO:0007669"/>
    <property type="project" value="TreeGrafter"/>
</dbReference>
<protein>
    <submittedName>
        <fullName evidence="4">Uncharacterized protein</fullName>
    </submittedName>
</protein>
<reference evidence="4 5" key="1">
    <citation type="submission" date="2023-08" db="EMBL/GenBank/DDBJ databases">
        <title>Black Yeasts Isolated from many extreme environments.</title>
        <authorList>
            <person name="Coleine C."/>
            <person name="Stajich J.E."/>
            <person name="Selbmann L."/>
        </authorList>
    </citation>
    <scope>NUCLEOTIDE SEQUENCE [LARGE SCALE GENOMIC DNA]</scope>
    <source>
        <strain evidence="4 5">CCFEE 5910</strain>
    </source>
</reference>
<sequence>MDSAPAQVNGGPSTAAELPPEAIALAGRMFDAARKGDEQSIALLTQALARGLPANLTNDKGDSLIMLAAYHGHANLVRLLLQHHADANRLNDRGQSPLAGVVFKNERECVEALLEGGADPRIGEPSALEACKVFKQEEFEAMFLEQVEKLRRTGNSAVNGAS</sequence>
<dbReference type="AlphaFoldDB" id="A0AAN7T6G6"/>
<dbReference type="Gene3D" id="1.25.40.20">
    <property type="entry name" value="Ankyrin repeat-containing domain"/>
    <property type="match status" value="1"/>
</dbReference>
<organism evidence="4 5">
    <name type="scientific">Lithohypha guttulata</name>
    <dbReference type="NCBI Taxonomy" id="1690604"/>
    <lineage>
        <taxon>Eukaryota</taxon>
        <taxon>Fungi</taxon>
        <taxon>Dikarya</taxon>
        <taxon>Ascomycota</taxon>
        <taxon>Pezizomycotina</taxon>
        <taxon>Eurotiomycetes</taxon>
        <taxon>Chaetothyriomycetidae</taxon>
        <taxon>Chaetothyriales</taxon>
        <taxon>Trichomeriaceae</taxon>
        <taxon>Lithohypha</taxon>
    </lineage>
</organism>
<evidence type="ECO:0000256" key="1">
    <source>
        <dbReference type="ARBA" id="ARBA00022737"/>
    </source>
</evidence>
<dbReference type="EMBL" id="JAVRRJ010000001">
    <property type="protein sequence ID" value="KAK5090490.1"/>
    <property type="molecule type" value="Genomic_DNA"/>
</dbReference>
<dbReference type="InterPro" id="IPR002110">
    <property type="entry name" value="Ankyrin_rpt"/>
</dbReference>
<proteinExistence type="predicted"/>
<evidence type="ECO:0000256" key="2">
    <source>
        <dbReference type="ARBA" id="ARBA00023043"/>
    </source>
</evidence>
<dbReference type="SUPFAM" id="SSF48403">
    <property type="entry name" value="Ankyrin repeat"/>
    <property type="match status" value="1"/>
</dbReference>
<name>A0AAN7T6G6_9EURO</name>